<evidence type="ECO:0000313" key="1">
    <source>
        <dbReference type="EMBL" id="RAH64540.1"/>
    </source>
</evidence>
<dbReference type="EMBL" id="KZ825010">
    <property type="protein sequence ID" value="RAH64540.1"/>
    <property type="molecule type" value="Genomic_DNA"/>
</dbReference>
<proteinExistence type="predicted"/>
<reference evidence="1" key="1">
    <citation type="submission" date="2018-02" db="EMBL/GenBank/DDBJ databases">
        <title>The genomes of Aspergillus section Nigri reveals drivers in fungal speciation.</title>
        <authorList>
            <consortium name="DOE Joint Genome Institute"/>
            <person name="Vesth T.C."/>
            <person name="Nybo J."/>
            <person name="Theobald S."/>
            <person name="Brandl J."/>
            <person name="Frisvad J.C."/>
            <person name="Nielsen K.F."/>
            <person name="Lyhne E.K."/>
            <person name="Kogle M.E."/>
            <person name="Kuo A."/>
            <person name="Riley R."/>
            <person name="Clum A."/>
            <person name="Nolan M."/>
            <person name="Lipzen A."/>
            <person name="Salamov A."/>
            <person name="Henrissat B."/>
            <person name="Wiebenga A."/>
            <person name="De vries R.P."/>
            <person name="Grigoriev I.V."/>
            <person name="Mortensen U.H."/>
            <person name="Andersen M.R."/>
            <person name="Baker S.E."/>
        </authorList>
    </citation>
    <scope>NUCLEOTIDE SEQUENCE</scope>
    <source>
        <strain evidence="1">CBS 121060</strain>
    </source>
</reference>
<keyword evidence="2" id="KW-1185">Reference proteome</keyword>
<gene>
    <name evidence="1" type="ORF">BO66DRAFT_424121</name>
</gene>
<dbReference type="Proteomes" id="UP000249661">
    <property type="component" value="Unassembled WGS sequence"/>
</dbReference>
<sequence>MLRSTYTPPPPLPPGWTEHKAPTGHTYYYNAQTKQSTYTRPLPVLTQPQPPTITPQQPTFNTNIDTLPPFSSTPYAPHGFGLGAPGFNAIPQYGQQQGSQGQGNFRGGRNSYDRRRRGPEDRPKKKHAVPGCAPWVLVKTKLGRRFVHNPETNESYWKIPPEVMKGVLEFDRLEQEALARKERGEDVQDVGDLEHAEGSSGERQEAEISASGPTTAHAEEDSDEYEEVEVTDDEDEDQPFKRPKTDEDAGHPQPVEFTEEDMEYQLAAMGEEYGLDPGEYGEPGEEGWEEGAEGLPLTEEDATALFRDLLDDFHINPFTTWEKIIEEGHIINDSRYTVLPNMKARRDVWSNWSRDRIQEIKERKQKQEKKDPRIKYLSFLQEHATPKLYWPEFKRKYRKEPEMKDPQLSDKDREKFYRDLVSRMKQPESSRKSDLSALLKSVPLHELNKSSNLEALSTSIITDLRYIALAPKVRDPLIETYISTLPPAPEDNLTADEREELERKRVEREKRERALAEREKQVEDEKRKQKGELIRGKHLLREGEVELEEAMQVNKGGLRSYLEAEDQSPRPRGE</sequence>
<name>A0ACD1GT52_9EURO</name>
<evidence type="ECO:0000313" key="2">
    <source>
        <dbReference type="Proteomes" id="UP000249661"/>
    </source>
</evidence>
<organism evidence="1 2">
    <name type="scientific">Aspergillus aculeatinus CBS 121060</name>
    <dbReference type="NCBI Taxonomy" id="1448322"/>
    <lineage>
        <taxon>Eukaryota</taxon>
        <taxon>Fungi</taxon>
        <taxon>Dikarya</taxon>
        <taxon>Ascomycota</taxon>
        <taxon>Pezizomycotina</taxon>
        <taxon>Eurotiomycetes</taxon>
        <taxon>Eurotiomycetidae</taxon>
        <taxon>Eurotiales</taxon>
        <taxon>Aspergillaceae</taxon>
        <taxon>Aspergillus</taxon>
        <taxon>Aspergillus subgen. Circumdati</taxon>
    </lineage>
</organism>
<accession>A0ACD1GT52</accession>
<protein>
    <submittedName>
        <fullName evidence="1">Uncharacterized protein</fullName>
    </submittedName>
</protein>